<dbReference type="GO" id="GO:0032040">
    <property type="term" value="C:small-subunit processome"/>
    <property type="evidence" value="ECO:0007669"/>
    <property type="project" value="InterPro"/>
</dbReference>
<feature type="repeat" description="WD" evidence="4">
    <location>
        <begin position="237"/>
        <end position="273"/>
    </location>
</feature>
<dbReference type="PANTHER" id="PTHR22840:SF12">
    <property type="entry name" value="WD REPEAT-CONTAINING PROTEIN 36"/>
    <property type="match status" value="1"/>
</dbReference>
<feature type="compositionally biased region" description="Polar residues" evidence="5">
    <location>
        <begin position="705"/>
        <end position="717"/>
    </location>
</feature>
<evidence type="ECO:0000256" key="5">
    <source>
        <dbReference type="SAM" id="MobiDB-lite"/>
    </source>
</evidence>
<dbReference type="InterPro" id="IPR015943">
    <property type="entry name" value="WD40/YVTN_repeat-like_dom_sf"/>
</dbReference>
<dbReference type="SMART" id="SM00320">
    <property type="entry name" value="WD40"/>
    <property type="match status" value="9"/>
</dbReference>
<keyword evidence="9" id="KW-1185">Reference proteome</keyword>
<keyword evidence="2" id="KW-0677">Repeat</keyword>
<evidence type="ECO:0000256" key="4">
    <source>
        <dbReference type="PROSITE-ProRule" id="PRU00221"/>
    </source>
</evidence>
<dbReference type="InterPro" id="IPR036322">
    <property type="entry name" value="WD40_repeat_dom_sf"/>
</dbReference>
<dbReference type="Pfam" id="PF04192">
    <property type="entry name" value="Utp21"/>
    <property type="match status" value="1"/>
</dbReference>
<dbReference type="Pfam" id="PF25171">
    <property type="entry name" value="Beta-prop_WDR36-Utp21_1st"/>
    <property type="match status" value="1"/>
</dbReference>
<feature type="domain" description="WDR36/Utp21 N-terminal" evidence="7">
    <location>
        <begin position="31"/>
        <end position="331"/>
    </location>
</feature>
<dbReference type="Pfam" id="PF25168">
    <property type="entry name" value="Beta-prop_WDR36-Utp21_2nd"/>
    <property type="match status" value="1"/>
</dbReference>
<protein>
    <submittedName>
        <fullName evidence="8">Uncharacterized protein</fullName>
    </submittedName>
</protein>
<sequence>MQSFDPFRVVGSICGSVPVSPTLLYGTPVLMVATGRTFQLYKGKELAMMRGGPTFQDAVQAVAQAGKYRAVGEGPRLHVYVHHKPLWSSHHESATKPNITLLLAQDDLLFSVGEDKRIVVWELKTGTVLQEMLVEKSETVTCLALLTAYTNKLLLATAEGTLQLWNFRSGVCLWYSVRSCSGSGSSTVQTSRATAGSVAAITALACSRYKDIIVYGTTEGKAVVCNVAADEVITTFDHGDSGAVTSLLFRTDKDGLLVTGTSRGEVVVWNLENRCMDGTLTRSKQVRSELEALERPHVDVVHSLVMFDLPEYTSLLVTGGADNALMQFRFDTVDGLGVLVRERRGHMGSCTDAIFYNTDLLVTAGNDRALRVTHVFSDRASWELSQGKLGKRGRELNMGREAVKLPPAIALAASTTRNYQWSSLVSLHTASALACGWRMDSRAMEFKLSGIQTSAHTARALALSDCGNYAVVGYSSGNVAVLSLQNRSVRHLFDAGLGADRAHDSSVECVEVACGNTVVVTAGLDGVIKMWDLWSGKLKATIPTGQPMTKSCLHESSSLFIVAQHFTIRVYHANPDAGLTEGELRVPVRELDGHNSPVTALALAPDTYRYVVSTSGDGALLIWDLAAAACVGQYRFVSPALSLSFHPDALFLVTTHAGERGAYLWVNNIRYGYVPEVVLAPKSNAVETLPWLHFPTAHGAAEGTSEGSANGGVQRTSATAALTEAEEEERAVAEAEEREAATTEACLFDASQDIALVRRRQIEAQQVALDAIATEGMQLADVPQRLWFNLTVLDQIKEKNQPLLPPKKKDVPFFLPTTQELRPTFLVLVSDNRKGDAENEKGRVMRADMEALTRVQEMLVNAKHDALMDYFLSLKTAQAIDLELKRAVDYVNGSSYTAAELARMQACVKGLLSFITTWLRRNQNVDLVQGILADVVRSHGALLTRFGDALVPALEELAEVQNMMRYSLDHLVSYPACLAGTFSGTIF</sequence>
<dbReference type="InterPro" id="IPR007319">
    <property type="entry name" value="WDR36/Utp21_C"/>
</dbReference>
<dbReference type="KEGG" id="lpan:LPMP_354330"/>
<evidence type="ECO:0000313" key="9">
    <source>
        <dbReference type="Proteomes" id="UP000063063"/>
    </source>
</evidence>
<reference evidence="8 9" key="1">
    <citation type="journal article" date="2015" name="Sci. Rep.">
        <title>The genome of Leishmania panamensis: insights into genomics of the L. (Viannia) subgenus.</title>
        <authorList>
            <person name="Llanes A."/>
            <person name="Restrepo C.M."/>
            <person name="Vecchio G.D."/>
            <person name="Anguizola F.J."/>
            <person name="Lleonart R."/>
        </authorList>
    </citation>
    <scope>NUCLEOTIDE SEQUENCE [LARGE SCALE GENOMIC DNA]</scope>
    <source>
        <strain evidence="8 9">MHOM/PA/94/PSC-1</strain>
    </source>
</reference>
<dbReference type="InterPro" id="IPR019775">
    <property type="entry name" value="WD40_repeat_CS"/>
</dbReference>
<dbReference type="PROSITE" id="PS50294">
    <property type="entry name" value="WD_REPEATS_REGION"/>
    <property type="match status" value="2"/>
</dbReference>
<dbReference type="GO" id="GO:0034388">
    <property type="term" value="C:Pwp2p-containing subcomplex of 90S preribosome"/>
    <property type="evidence" value="ECO:0007669"/>
    <property type="project" value="TreeGrafter"/>
</dbReference>
<keyword evidence="3" id="KW-0689">Ribosomal protein</keyword>
<dbReference type="SUPFAM" id="SSF50978">
    <property type="entry name" value="WD40 repeat-like"/>
    <property type="match status" value="1"/>
</dbReference>
<dbReference type="AlphaFoldDB" id="A0A088S2X7"/>
<dbReference type="VEuPathDB" id="TriTrypDB:LPMP_354330"/>
<feature type="repeat" description="WD" evidence="4">
    <location>
        <begin position="591"/>
        <end position="633"/>
    </location>
</feature>
<evidence type="ECO:0000313" key="8">
    <source>
        <dbReference type="EMBL" id="AIO02566.1"/>
    </source>
</evidence>
<organism evidence="8 9">
    <name type="scientific">Leishmania panamensis</name>
    <dbReference type="NCBI Taxonomy" id="5679"/>
    <lineage>
        <taxon>Eukaryota</taxon>
        <taxon>Discoba</taxon>
        <taxon>Euglenozoa</taxon>
        <taxon>Kinetoplastea</taxon>
        <taxon>Metakinetoplastina</taxon>
        <taxon>Trypanosomatida</taxon>
        <taxon>Trypanosomatidae</taxon>
        <taxon>Leishmaniinae</taxon>
        <taxon>Leishmania</taxon>
        <taxon>Leishmania guyanensis species complex</taxon>
    </lineage>
</organism>
<dbReference type="PANTHER" id="PTHR22840">
    <property type="entry name" value="WD REPEAT-CONTAINING PROTEIN 36"/>
    <property type="match status" value="1"/>
</dbReference>
<accession>A0A088S2X7</accession>
<keyword evidence="3" id="KW-0687">Ribonucleoprotein</keyword>
<dbReference type="Proteomes" id="UP000063063">
    <property type="component" value="Chromosome 35"/>
</dbReference>
<feature type="region of interest" description="Disordered" evidence="5">
    <location>
        <begin position="700"/>
        <end position="737"/>
    </location>
</feature>
<dbReference type="FunFam" id="2.130.10.10:FF:001274">
    <property type="entry name" value="WD_domain_-_G-beta_repeat/Utp21_specific_WD40_ass ociated_putative_domain_containing_protein_-_putative"/>
    <property type="match status" value="1"/>
</dbReference>
<dbReference type="GO" id="GO:0006364">
    <property type="term" value="P:rRNA processing"/>
    <property type="evidence" value="ECO:0007669"/>
    <property type="project" value="InterPro"/>
</dbReference>
<dbReference type="OrthoDB" id="10250769at2759"/>
<name>A0A088S2X7_LEIPA</name>
<dbReference type="PROSITE" id="PS00678">
    <property type="entry name" value="WD_REPEATS_1"/>
    <property type="match status" value="2"/>
</dbReference>
<evidence type="ECO:0000256" key="3">
    <source>
        <dbReference type="ARBA" id="ARBA00022980"/>
    </source>
</evidence>
<dbReference type="eggNOG" id="KOG1539">
    <property type="taxonomic scope" value="Eukaryota"/>
</dbReference>
<dbReference type="InterPro" id="IPR059157">
    <property type="entry name" value="WDR36-Utp21_N"/>
</dbReference>
<dbReference type="VEuPathDB" id="TriTrypDB:LPAL13_350051400"/>
<proteinExistence type="predicted"/>
<dbReference type="GO" id="GO:0005840">
    <property type="term" value="C:ribosome"/>
    <property type="evidence" value="ECO:0007669"/>
    <property type="project" value="UniProtKB-KW"/>
</dbReference>
<gene>
    <name evidence="8" type="ORF">LPMP_354330</name>
</gene>
<dbReference type="Gene3D" id="2.130.10.10">
    <property type="entry name" value="YVTN repeat-like/Quinoprotein amine dehydrogenase"/>
    <property type="match status" value="2"/>
</dbReference>
<dbReference type="PROSITE" id="PS50082">
    <property type="entry name" value="WD_REPEATS_2"/>
    <property type="match status" value="3"/>
</dbReference>
<feature type="repeat" description="WD" evidence="4">
    <location>
        <begin position="500"/>
        <end position="541"/>
    </location>
</feature>
<evidence type="ECO:0000259" key="6">
    <source>
        <dbReference type="Pfam" id="PF04192"/>
    </source>
</evidence>
<dbReference type="RefSeq" id="XP_010703366.1">
    <property type="nucleotide sequence ID" value="XM_010705064.1"/>
</dbReference>
<evidence type="ECO:0000256" key="1">
    <source>
        <dbReference type="ARBA" id="ARBA00022574"/>
    </source>
</evidence>
<feature type="domain" description="WDR36/Utp21 C-terminal" evidence="6">
    <location>
        <begin position="777"/>
        <end position="979"/>
    </location>
</feature>
<dbReference type="InterPro" id="IPR001680">
    <property type="entry name" value="WD40_rpt"/>
</dbReference>
<evidence type="ECO:0000256" key="2">
    <source>
        <dbReference type="ARBA" id="ARBA00022737"/>
    </source>
</evidence>
<dbReference type="EMBL" id="CP009404">
    <property type="protein sequence ID" value="AIO02566.1"/>
    <property type="molecule type" value="Genomic_DNA"/>
</dbReference>
<evidence type="ECO:0000259" key="7">
    <source>
        <dbReference type="Pfam" id="PF25171"/>
    </source>
</evidence>
<keyword evidence="1 4" id="KW-0853">WD repeat</keyword>
<dbReference type="FunFam" id="2.130.10.10:FF:001108">
    <property type="entry name" value="WD_domain_-_G-beta_repeat/Utp21_specific_WD40_ass ociated_putative_domain_containing_protein_-_putative"/>
    <property type="match status" value="1"/>
</dbReference>
<dbReference type="InterPro" id="IPR011041">
    <property type="entry name" value="Quinoprot_gluc/sorb_DH_b-prop"/>
</dbReference>
<dbReference type="SUPFAM" id="SSF50952">
    <property type="entry name" value="Soluble quinoprotein glucose dehydrogenase"/>
    <property type="match status" value="1"/>
</dbReference>
<dbReference type="GeneID" id="22579461"/>